<keyword evidence="3" id="KW-1185">Reference proteome</keyword>
<dbReference type="Proteomes" id="UP001148614">
    <property type="component" value="Unassembled WGS sequence"/>
</dbReference>
<name>A0A9W8N8Y9_9PEZI</name>
<evidence type="ECO:0000313" key="3">
    <source>
        <dbReference type="Proteomes" id="UP001148614"/>
    </source>
</evidence>
<dbReference type="VEuPathDB" id="FungiDB:F4678DRAFT_455982"/>
<sequence length="411" mass="46019">MVLFQHGINARIESSQSYAPTLRIGLTIAQVLANLSTTLAQRQLFNRSPLNPDDETTRDVIVFTGLSFALYEVVTRALVNLVEEADIEEINEEERKELEEEAAEPIFIPFPGFTQTVEPVPYRSTDPEWRAYIKVSRNQALLSSMRASLAEMARRAIVNDRRLTSACGKNATVSKFWLDVQYPLKPPPTFVRQGLSFGAGNGIAWTSQPVNSTAVFWTRQALWPSALTHSLWSFTNALVLQNATTIAKFLGFQSQTDSIANMQQTMERLQQQLGRQPGKPSAGSPPLPPQGRTSEESAASPLSSMDKTTSRVHNNARNSRHGRWSQEHTSGPWDKFKKRFAQKWRRPPAYPPRGSIRVSGLVEVVTQRALLTVDCIAWWDPQTETYDPRTVYLGLRTIRPKVQAPLSGLSG</sequence>
<proteinExistence type="predicted"/>
<gene>
    <name evidence="2" type="ORF">NPX13_g8290</name>
</gene>
<accession>A0A9W8N8Y9</accession>
<dbReference type="AlphaFoldDB" id="A0A9W8N8Y9"/>
<evidence type="ECO:0000313" key="2">
    <source>
        <dbReference type="EMBL" id="KAJ3563182.1"/>
    </source>
</evidence>
<evidence type="ECO:0000256" key="1">
    <source>
        <dbReference type="SAM" id="MobiDB-lite"/>
    </source>
</evidence>
<protein>
    <submittedName>
        <fullName evidence="2">Uncharacterized protein</fullName>
    </submittedName>
</protein>
<organism evidence="2 3">
    <name type="scientific">Xylaria arbuscula</name>
    <dbReference type="NCBI Taxonomy" id="114810"/>
    <lineage>
        <taxon>Eukaryota</taxon>
        <taxon>Fungi</taxon>
        <taxon>Dikarya</taxon>
        <taxon>Ascomycota</taxon>
        <taxon>Pezizomycotina</taxon>
        <taxon>Sordariomycetes</taxon>
        <taxon>Xylariomycetidae</taxon>
        <taxon>Xylariales</taxon>
        <taxon>Xylariaceae</taxon>
        <taxon>Xylaria</taxon>
    </lineage>
</organism>
<reference evidence="2" key="1">
    <citation type="submission" date="2022-07" db="EMBL/GenBank/DDBJ databases">
        <title>Genome Sequence of Xylaria arbuscula.</title>
        <authorList>
            <person name="Buettner E."/>
        </authorList>
    </citation>
    <scope>NUCLEOTIDE SEQUENCE</scope>
    <source>
        <strain evidence="2">VT107</strain>
    </source>
</reference>
<feature type="region of interest" description="Disordered" evidence="1">
    <location>
        <begin position="269"/>
        <end position="332"/>
    </location>
</feature>
<comment type="caution">
    <text evidence="2">The sequence shown here is derived from an EMBL/GenBank/DDBJ whole genome shotgun (WGS) entry which is preliminary data.</text>
</comment>
<dbReference type="EMBL" id="JANPWZ010001795">
    <property type="protein sequence ID" value="KAJ3563182.1"/>
    <property type="molecule type" value="Genomic_DNA"/>
</dbReference>
<feature type="compositionally biased region" description="Polar residues" evidence="1">
    <location>
        <begin position="296"/>
        <end position="317"/>
    </location>
</feature>